<dbReference type="EnsemblPlants" id="AUR62002491-RA">
    <property type="protein sequence ID" value="AUR62002491-RA:cds"/>
    <property type="gene ID" value="AUR62002491"/>
</dbReference>
<dbReference type="AlphaFoldDB" id="A0A803KTY3"/>
<evidence type="ECO:0000256" key="2">
    <source>
        <dbReference type="ARBA" id="ARBA00012255"/>
    </source>
</evidence>
<evidence type="ECO:0000259" key="4">
    <source>
        <dbReference type="Pfam" id="PF05028"/>
    </source>
</evidence>
<dbReference type="GO" id="GO:0005975">
    <property type="term" value="P:carbohydrate metabolic process"/>
    <property type="evidence" value="ECO:0007669"/>
    <property type="project" value="InterPro"/>
</dbReference>
<dbReference type="Proteomes" id="UP000596660">
    <property type="component" value="Unplaced"/>
</dbReference>
<dbReference type="GO" id="GO:1990966">
    <property type="term" value="P:ATP generation from poly-ADP-D-ribose"/>
    <property type="evidence" value="ECO:0007669"/>
    <property type="project" value="TreeGrafter"/>
</dbReference>
<dbReference type="GO" id="GO:0005634">
    <property type="term" value="C:nucleus"/>
    <property type="evidence" value="ECO:0007669"/>
    <property type="project" value="TreeGrafter"/>
</dbReference>
<dbReference type="GO" id="GO:0004649">
    <property type="term" value="F:poly(ADP-ribose) glycohydrolase activity"/>
    <property type="evidence" value="ECO:0007669"/>
    <property type="project" value="UniProtKB-EC"/>
</dbReference>
<dbReference type="InterPro" id="IPR046372">
    <property type="entry name" value="PARG_cat_C"/>
</dbReference>
<reference evidence="6" key="1">
    <citation type="journal article" date="2017" name="Nature">
        <title>The genome of Chenopodium quinoa.</title>
        <authorList>
            <person name="Jarvis D.E."/>
            <person name="Ho Y.S."/>
            <person name="Lightfoot D.J."/>
            <person name="Schmoeckel S.M."/>
            <person name="Li B."/>
            <person name="Borm T.J.A."/>
            <person name="Ohyanagi H."/>
            <person name="Mineta K."/>
            <person name="Michell C.T."/>
            <person name="Saber N."/>
            <person name="Kharbatia N.M."/>
            <person name="Rupper R.R."/>
            <person name="Sharp A.R."/>
            <person name="Dally N."/>
            <person name="Boughton B.A."/>
            <person name="Woo Y.H."/>
            <person name="Gao G."/>
            <person name="Schijlen E.G.W.M."/>
            <person name="Guo X."/>
            <person name="Momin A.A."/>
            <person name="Negrao S."/>
            <person name="Al-Babili S."/>
            <person name="Gehring C."/>
            <person name="Roessner U."/>
            <person name="Jung C."/>
            <person name="Murphy K."/>
            <person name="Arold S.T."/>
            <person name="Gojobori T."/>
            <person name="van der Linden C.G."/>
            <person name="van Loo E.N."/>
            <person name="Jellen E.N."/>
            <person name="Maughan P.J."/>
            <person name="Tester M."/>
        </authorList>
    </citation>
    <scope>NUCLEOTIDE SEQUENCE [LARGE SCALE GENOMIC DNA]</scope>
    <source>
        <strain evidence="6">cv. PI 614886</strain>
    </source>
</reference>
<keyword evidence="3" id="KW-0378">Hydrolase</keyword>
<protein>
    <recommendedName>
        <fullName evidence="2">poly(ADP-ribose) glycohydrolase</fullName>
        <ecNumber evidence="2">3.2.1.143</ecNumber>
    </recommendedName>
</protein>
<feature type="domain" description="PARG catalytic Macro" evidence="4">
    <location>
        <begin position="395"/>
        <end position="590"/>
    </location>
</feature>
<dbReference type="GO" id="GO:0009225">
    <property type="term" value="P:nucleotide-sugar metabolic process"/>
    <property type="evidence" value="ECO:0007669"/>
    <property type="project" value="TreeGrafter"/>
</dbReference>
<dbReference type="GO" id="GO:0005737">
    <property type="term" value="C:cytoplasm"/>
    <property type="evidence" value="ECO:0007669"/>
    <property type="project" value="TreeGrafter"/>
</dbReference>
<evidence type="ECO:0000256" key="3">
    <source>
        <dbReference type="ARBA" id="ARBA00022801"/>
    </source>
</evidence>
<dbReference type="EC" id="3.2.1.143" evidence="2"/>
<proteinExistence type="inferred from homology"/>
<sequence length="677" mass="75274">MENREDLKSILPYLPLKLESSHLVWPNPVIEALKSLSKGPSHSQVDSGEVLFLAISDLRNSLSLSPHILASSAADGYALFFDEFLSRAEAAKWFGEVVPVMADLLLRFPTLLESHYQYADIIMVGLETGLRLLDSQQPGIVFLSQELIAALLSCSFFCLFPSANRGANHLPVINFDRLFAKVLPLEHNLPLVSYPTADFWANSVVPLCLFEIFPSGLIEDQSRGALEVDFANKKLGGGALSKGCVQSIASGIRAVDHGDLAHSEGGGSRGETLGDSAHGHGWEALETERKRSEEALANTTTRLEARIDRFRTDHERLAAIEKENNQKFREEMRKTAAGAQGNRPPPIVQPVLHLDGENSQAQGENEVRTAVKGLRGWRGEGHGEEDQFEPRNWLEEIRFMINPELIAGILFLPSMSDNEAIEIVGAERFSNYSGYASTFRYAGNHVDLREVDSLGRRTTKIVAIDALSRPGLRQYRANCLLREVNKAFCGFLDQPKDQEYQTLLQYYDSCEAHPANDFMDANMSKIQATLIEGCGTSVDTDEAEATQCMDSKLQVHHSDVGIATGNWGCGAFGGDPEVKTVIQWLAASQVTLLSSTVNFSFSRLLEVGYFWRKALRPFILYYTFELEALQNVDQVCNWILSHNWTVGDLWNMLADYASKRAKGETKLGFFSWLLPSM</sequence>
<feature type="domain" description="PARG helical" evidence="5">
    <location>
        <begin position="86"/>
        <end position="181"/>
    </location>
</feature>
<dbReference type="PANTHER" id="PTHR12837:SF0">
    <property type="entry name" value="POLY(ADP-RIBOSE) GLYCOHYDROLASE"/>
    <property type="match status" value="1"/>
</dbReference>
<dbReference type="GO" id="GO:0006282">
    <property type="term" value="P:regulation of DNA repair"/>
    <property type="evidence" value="ECO:0007669"/>
    <property type="project" value="InterPro"/>
</dbReference>
<evidence type="ECO:0000313" key="6">
    <source>
        <dbReference type="EnsemblPlants" id="AUR62002491-RA:cds"/>
    </source>
</evidence>
<accession>A0A803KTY3</accession>
<dbReference type="InterPro" id="IPR007724">
    <property type="entry name" value="Poly_GlycHdrlase"/>
</dbReference>
<dbReference type="OMA" id="IQCIIHY"/>
<dbReference type="Gramene" id="AUR62002491-RA">
    <property type="protein sequence ID" value="AUR62002491-RA:cds"/>
    <property type="gene ID" value="AUR62002491"/>
</dbReference>
<evidence type="ECO:0000259" key="5">
    <source>
        <dbReference type="Pfam" id="PF20811"/>
    </source>
</evidence>
<feature type="domain" description="PARG catalytic Macro" evidence="4">
    <location>
        <begin position="198"/>
        <end position="247"/>
    </location>
</feature>
<comment type="similarity">
    <text evidence="1">Belongs to the poly(ADP-ribose) glycohydrolase family.</text>
</comment>
<keyword evidence="7" id="KW-1185">Reference proteome</keyword>
<evidence type="ECO:0000313" key="7">
    <source>
        <dbReference type="Proteomes" id="UP000596660"/>
    </source>
</evidence>
<name>A0A803KTY3_CHEQI</name>
<evidence type="ECO:0000256" key="1">
    <source>
        <dbReference type="ARBA" id="ARBA00009545"/>
    </source>
</evidence>
<organism evidence="6 7">
    <name type="scientific">Chenopodium quinoa</name>
    <name type="common">Quinoa</name>
    <dbReference type="NCBI Taxonomy" id="63459"/>
    <lineage>
        <taxon>Eukaryota</taxon>
        <taxon>Viridiplantae</taxon>
        <taxon>Streptophyta</taxon>
        <taxon>Embryophyta</taxon>
        <taxon>Tracheophyta</taxon>
        <taxon>Spermatophyta</taxon>
        <taxon>Magnoliopsida</taxon>
        <taxon>eudicotyledons</taxon>
        <taxon>Gunneridae</taxon>
        <taxon>Pentapetalae</taxon>
        <taxon>Caryophyllales</taxon>
        <taxon>Chenopodiaceae</taxon>
        <taxon>Chenopodioideae</taxon>
        <taxon>Atripliceae</taxon>
        <taxon>Chenopodium</taxon>
    </lineage>
</organism>
<dbReference type="Pfam" id="PF05028">
    <property type="entry name" value="PARG_cat_C"/>
    <property type="match status" value="2"/>
</dbReference>
<reference evidence="6" key="2">
    <citation type="submission" date="2021-03" db="UniProtKB">
        <authorList>
            <consortium name="EnsemblPlants"/>
        </authorList>
    </citation>
    <scope>IDENTIFICATION</scope>
</reference>
<dbReference type="InterPro" id="IPR048362">
    <property type="entry name" value="PARG_helical"/>
</dbReference>
<dbReference type="PANTHER" id="PTHR12837">
    <property type="entry name" value="POLY ADP-RIBOSE GLYCOHYDROLASE"/>
    <property type="match status" value="1"/>
</dbReference>
<dbReference type="Pfam" id="PF20811">
    <property type="entry name" value="PARG_cat_N"/>
    <property type="match status" value="1"/>
</dbReference>